<dbReference type="PROSITE" id="PS51850">
    <property type="entry name" value="KARI_N"/>
    <property type="match status" value="1"/>
</dbReference>
<reference evidence="13 14" key="1">
    <citation type="journal article" date="2010" name="Stand. Genomic Sci.">
        <title>Non-contiguous finished genome sequence of Aminomonas paucivorans type strain (GLU-3).</title>
        <authorList>
            <person name="Pitluck S."/>
            <person name="Yasawong M."/>
            <person name="Held B."/>
            <person name="Lapidus A."/>
            <person name="Nolan M."/>
            <person name="Copeland A."/>
            <person name="Lucas S."/>
            <person name="Del Rio T.G."/>
            <person name="Tice H."/>
            <person name="Cheng J.F."/>
            <person name="Chertkov O."/>
            <person name="Goodwin L."/>
            <person name="Tapia R."/>
            <person name="Han C."/>
            <person name="Liolios K."/>
            <person name="Ivanova N."/>
            <person name="Mavromatis K."/>
            <person name="Ovchinnikova G."/>
            <person name="Pati A."/>
            <person name="Chen A."/>
            <person name="Palaniappan K."/>
            <person name="Land M."/>
            <person name="Hauser L."/>
            <person name="Chang Y.J."/>
            <person name="Jeffries C.D."/>
            <person name="Pukall R."/>
            <person name="Spring S."/>
            <person name="Rohde M."/>
            <person name="Sikorski J."/>
            <person name="Goker M."/>
            <person name="Woyke T."/>
            <person name="Bristow J."/>
            <person name="Eisen J.A."/>
            <person name="Markowitz V."/>
            <person name="Hugenholtz P."/>
            <person name="Kyrpides N.C."/>
            <person name="Klenk H.P."/>
        </authorList>
    </citation>
    <scope>NUCLEOTIDE SEQUENCE [LARGE SCALE GENOMIC DNA]</scope>
    <source>
        <strain evidence="13 14">DSM 12260</strain>
    </source>
</reference>
<evidence type="ECO:0000313" key="13">
    <source>
        <dbReference type="EMBL" id="EFQ23104.1"/>
    </source>
</evidence>
<comment type="caution">
    <text evidence="9">Lacks conserved residue(s) required for the propagation of feature annotation.</text>
</comment>
<feature type="binding site" evidence="9 10">
    <location>
        <position position="231"/>
    </location>
    <ligand>
        <name>Mg(2+)</name>
        <dbReference type="ChEBI" id="CHEBI:18420"/>
        <label>2</label>
    </ligand>
</feature>
<evidence type="ECO:0000256" key="5">
    <source>
        <dbReference type="ARBA" id="ARBA00022723"/>
    </source>
</evidence>
<dbReference type="Gene3D" id="6.10.240.10">
    <property type="match status" value="1"/>
</dbReference>
<dbReference type="OrthoDB" id="9804088at2"/>
<keyword evidence="8 9" id="KW-0100">Branched-chain amino acid biosynthesis</keyword>
<dbReference type="GO" id="GO:0004455">
    <property type="term" value="F:ketol-acid reductoisomerase activity"/>
    <property type="evidence" value="ECO:0007669"/>
    <property type="project" value="UniProtKB-UniRule"/>
</dbReference>
<accession>E3CUE5</accession>
<evidence type="ECO:0000313" key="14">
    <source>
        <dbReference type="Proteomes" id="UP000005096"/>
    </source>
</evidence>
<keyword evidence="9" id="KW-0521">NADP</keyword>
<keyword evidence="4 9" id="KW-0028">Amino-acid biosynthesis</keyword>
<dbReference type="PROSITE" id="PS51851">
    <property type="entry name" value="KARI_C"/>
    <property type="match status" value="1"/>
</dbReference>
<keyword evidence="14" id="KW-1185">Reference proteome</keyword>
<dbReference type="AlphaFoldDB" id="E3CUE5"/>
<gene>
    <name evidence="9" type="primary">ilvC</name>
    <name evidence="13" type="ORF">Apau_0675</name>
</gene>
<dbReference type="Proteomes" id="UP000005096">
    <property type="component" value="Chromosome"/>
</dbReference>
<dbReference type="UniPathway" id="UPA00049">
    <property type="reaction ID" value="UER00060"/>
</dbReference>
<dbReference type="InterPro" id="IPR000506">
    <property type="entry name" value="KARI_C"/>
</dbReference>
<dbReference type="eggNOG" id="COG0059">
    <property type="taxonomic scope" value="Bacteria"/>
</dbReference>
<organism evidence="13 14">
    <name type="scientific">Aminomonas paucivorans DSM 12260</name>
    <dbReference type="NCBI Taxonomy" id="584708"/>
    <lineage>
        <taxon>Bacteria</taxon>
        <taxon>Thermotogati</taxon>
        <taxon>Synergistota</taxon>
        <taxon>Synergistia</taxon>
        <taxon>Synergistales</taxon>
        <taxon>Synergistaceae</taxon>
        <taxon>Aminomonas</taxon>
    </lineage>
</organism>
<evidence type="ECO:0000256" key="3">
    <source>
        <dbReference type="ARBA" id="ARBA00010318"/>
    </source>
</evidence>
<evidence type="ECO:0000259" key="12">
    <source>
        <dbReference type="PROSITE" id="PS51851"/>
    </source>
</evidence>
<dbReference type="InterPro" id="IPR014359">
    <property type="entry name" value="KARI_prok"/>
</dbReference>
<dbReference type="HOGENOM" id="CLU_033821_0_1_0"/>
<dbReference type="PaxDb" id="584708-Apau_0675"/>
<feature type="binding site" evidence="9">
    <location>
        <begin position="25"/>
        <end position="28"/>
    </location>
    <ligand>
        <name>NADP(+)</name>
        <dbReference type="ChEBI" id="CHEBI:58349"/>
    </ligand>
</feature>
<proteinExistence type="inferred from homology"/>
<comment type="pathway">
    <text evidence="2 9">Amino-acid biosynthesis; L-isoleucine biosynthesis; L-isoleucine from 2-oxobutanoate: step 2/4.</text>
</comment>
<sequence>MATVYYEKDAKLETLKGKTVAILGYGSQGHAHAQNLKDSGHKVVVGLHAGSRSKAVAERDGFQVLSVAEATKAADVVMFLMPDHLQAGIYRDEVAPNLKPGAALAFAHGFAIHFGTVVPSKDRDVFMVAPKSPGHLVRRMFQEGKGVPALLAVYQDASGSCRDLALAYACGLGAGRAGVLETTFREETETDLFGEQAVLCGGVTELVKAGFDTLVAAGYQPEIAYFECLNELKLIVDMIFEGGLGWMRYSVSDTAKYGDCVAGRKVVDAHTREAMKTLLDRIQQGEFAKDWILENQAGRPVMRAWMKAEKEHPIEKVGRELRGMMPWMESKQAPDC</sequence>
<evidence type="ECO:0000256" key="8">
    <source>
        <dbReference type="ARBA" id="ARBA00023304"/>
    </source>
</evidence>
<name>E3CUE5_9BACT</name>
<dbReference type="GO" id="GO:0050661">
    <property type="term" value="F:NADP binding"/>
    <property type="evidence" value="ECO:0007669"/>
    <property type="project" value="InterPro"/>
</dbReference>
<dbReference type="EC" id="1.1.1.86" evidence="9"/>
<dbReference type="SUPFAM" id="SSF51735">
    <property type="entry name" value="NAD(P)-binding Rossmann-fold domains"/>
    <property type="match status" value="1"/>
</dbReference>
<feature type="domain" description="KARI C-terminal knotted" evidence="12">
    <location>
        <begin position="183"/>
        <end position="328"/>
    </location>
</feature>
<dbReference type="Pfam" id="PF07991">
    <property type="entry name" value="KARI_N"/>
    <property type="match status" value="1"/>
</dbReference>
<dbReference type="SUPFAM" id="SSF48179">
    <property type="entry name" value="6-phosphogluconate dehydrogenase C-terminal domain-like"/>
    <property type="match status" value="1"/>
</dbReference>
<dbReference type="HAMAP" id="MF_00435">
    <property type="entry name" value="IlvC"/>
    <property type="match status" value="1"/>
</dbReference>
<dbReference type="InterPro" id="IPR036291">
    <property type="entry name" value="NAD(P)-bd_dom_sf"/>
</dbReference>
<evidence type="ECO:0000256" key="6">
    <source>
        <dbReference type="ARBA" id="ARBA00022842"/>
    </source>
</evidence>
<feature type="binding site" evidence="9">
    <location>
        <position position="134"/>
    </location>
    <ligand>
        <name>NADP(+)</name>
        <dbReference type="ChEBI" id="CHEBI:58349"/>
    </ligand>
</feature>
<dbReference type="PANTHER" id="PTHR21371">
    <property type="entry name" value="KETOL-ACID REDUCTOISOMERASE, MITOCHONDRIAL"/>
    <property type="match status" value="1"/>
</dbReference>
<comment type="catalytic activity">
    <reaction evidence="9">
        <text>(2R,3R)-2,3-dihydroxy-3-methylpentanoate + NADP(+) = (S)-2-ethyl-2-hydroxy-3-oxobutanoate + NADPH + H(+)</text>
        <dbReference type="Rhea" id="RHEA:13493"/>
        <dbReference type="ChEBI" id="CHEBI:15378"/>
        <dbReference type="ChEBI" id="CHEBI:49256"/>
        <dbReference type="ChEBI" id="CHEBI:49258"/>
        <dbReference type="ChEBI" id="CHEBI:57783"/>
        <dbReference type="ChEBI" id="CHEBI:58349"/>
        <dbReference type="EC" id="1.1.1.86"/>
    </reaction>
</comment>
<feature type="binding site" evidence="9">
    <location>
        <position position="51"/>
    </location>
    <ligand>
        <name>NADP(+)</name>
        <dbReference type="ChEBI" id="CHEBI:58349"/>
    </ligand>
</feature>
<evidence type="ECO:0000259" key="11">
    <source>
        <dbReference type="PROSITE" id="PS51850"/>
    </source>
</evidence>
<evidence type="ECO:0000256" key="4">
    <source>
        <dbReference type="ARBA" id="ARBA00022605"/>
    </source>
</evidence>
<dbReference type="InterPro" id="IPR013023">
    <property type="entry name" value="KARI"/>
</dbReference>
<feature type="domain" description="KARI N-terminal Rossmann" evidence="11">
    <location>
        <begin position="1"/>
        <end position="182"/>
    </location>
</feature>
<dbReference type="GO" id="GO:0000287">
    <property type="term" value="F:magnesium ion binding"/>
    <property type="evidence" value="ECO:0007669"/>
    <property type="project" value="UniProtKB-UniRule"/>
</dbReference>
<comment type="similarity">
    <text evidence="3 9 10">Belongs to the ketol-acid reductoisomerase family.</text>
</comment>
<feature type="binding site" evidence="9 10">
    <location>
        <position position="227"/>
    </location>
    <ligand>
        <name>Mg(2+)</name>
        <dbReference type="ChEBI" id="CHEBI:18420"/>
        <label>2</label>
    </ligand>
</feature>
<keyword evidence="5 9" id="KW-0479">Metal-binding</keyword>
<dbReference type="InterPro" id="IPR008927">
    <property type="entry name" value="6-PGluconate_DH-like_C_sf"/>
</dbReference>
<dbReference type="UniPathway" id="UPA00047">
    <property type="reaction ID" value="UER00056"/>
</dbReference>
<feature type="binding site" evidence="9 10">
    <location>
        <position position="191"/>
    </location>
    <ligand>
        <name>Mg(2+)</name>
        <dbReference type="ChEBI" id="CHEBI:18420"/>
        <label>2</label>
    </ligand>
</feature>
<evidence type="ECO:0000256" key="7">
    <source>
        <dbReference type="ARBA" id="ARBA00023002"/>
    </source>
</evidence>
<dbReference type="InterPro" id="IPR013116">
    <property type="entry name" value="KARI_N"/>
</dbReference>
<feature type="binding site" evidence="9">
    <location>
        <position position="53"/>
    </location>
    <ligand>
        <name>NADP(+)</name>
        <dbReference type="ChEBI" id="CHEBI:58349"/>
    </ligand>
</feature>
<comment type="pathway">
    <text evidence="1 9">Amino-acid biosynthesis; L-valine biosynthesis; L-valine from pyruvate: step 2/4.</text>
</comment>
<dbReference type="GO" id="GO:0009099">
    <property type="term" value="P:L-valine biosynthetic process"/>
    <property type="evidence" value="ECO:0007669"/>
    <property type="project" value="UniProtKB-UniRule"/>
</dbReference>
<keyword evidence="13" id="KW-0413">Isomerase</keyword>
<dbReference type="NCBIfam" id="TIGR00465">
    <property type="entry name" value="ilvC"/>
    <property type="match status" value="1"/>
</dbReference>
<dbReference type="RefSeq" id="WP_006300266.1">
    <property type="nucleotide sequence ID" value="NZ_CM001022.1"/>
</dbReference>
<dbReference type="EMBL" id="CM001022">
    <property type="protein sequence ID" value="EFQ23104.1"/>
    <property type="molecule type" value="Genomic_DNA"/>
</dbReference>
<comment type="catalytic activity">
    <reaction evidence="9">
        <text>(2R)-2,3-dihydroxy-3-methylbutanoate + NADP(+) = (2S)-2-acetolactate + NADPH + H(+)</text>
        <dbReference type="Rhea" id="RHEA:22068"/>
        <dbReference type="ChEBI" id="CHEBI:15378"/>
        <dbReference type="ChEBI" id="CHEBI:49072"/>
        <dbReference type="ChEBI" id="CHEBI:57783"/>
        <dbReference type="ChEBI" id="CHEBI:58349"/>
        <dbReference type="ChEBI" id="CHEBI:58476"/>
        <dbReference type="EC" id="1.1.1.86"/>
    </reaction>
</comment>
<keyword evidence="7 9" id="KW-0560">Oxidoreductase</keyword>
<dbReference type="FunFam" id="3.40.50.720:FF:000023">
    <property type="entry name" value="Ketol-acid reductoisomerase (NADP(+))"/>
    <property type="match status" value="1"/>
</dbReference>
<feature type="active site" evidence="9">
    <location>
        <position position="108"/>
    </location>
</feature>
<dbReference type="NCBIfam" id="NF009940">
    <property type="entry name" value="PRK13403.1"/>
    <property type="match status" value="1"/>
</dbReference>
<dbReference type="PANTHER" id="PTHR21371:SF1">
    <property type="entry name" value="KETOL-ACID REDUCTOISOMERASE, MITOCHONDRIAL"/>
    <property type="match status" value="1"/>
</dbReference>
<feature type="binding site" evidence="9 10">
    <location>
        <position position="252"/>
    </location>
    <ligand>
        <name>substrate</name>
    </ligand>
</feature>
<dbReference type="Gene3D" id="3.40.50.720">
    <property type="entry name" value="NAD(P)-binding Rossmann-like Domain"/>
    <property type="match status" value="1"/>
</dbReference>
<dbReference type="NCBIfam" id="NF004017">
    <property type="entry name" value="PRK05479.1"/>
    <property type="match status" value="1"/>
</dbReference>
<comment type="function">
    <text evidence="9">Involved in the biosynthesis of branched-chain amino acids (BCAA). Catalyzes an alkyl-migration followed by a ketol-acid reduction of (S)-2-acetolactate (S2AL) to yield (R)-2,3-dihydroxy-isovalerate. In the isomerase reaction, S2AL is rearranged via a Mg-dependent methyl migration to produce 3-hydroxy-3-methyl-2-ketobutyrate (HMKB). In the reductase reaction, this 2-ketoacid undergoes a metal-dependent reduction by NADPH to yield (R)-2,3-dihydroxy-isovalerate.</text>
</comment>
<keyword evidence="6 9" id="KW-0460">Magnesium</keyword>
<evidence type="ECO:0000256" key="9">
    <source>
        <dbReference type="HAMAP-Rule" id="MF_00435"/>
    </source>
</evidence>
<evidence type="ECO:0000256" key="2">
    <source>
        <dbReference type="ARBA" id="ARBA00004885"/>
    </source>
</evidence>
<dbReference type="GO" id="GO:0016853">
    <property type="term" value="F:isomerase activity"/>
    <property type="evidence" value="ECO:0007669"/>
    <property type="project" value="UniProtKB-KW"/>
</dbReference>
<dbReference type="PIRSF" id="PIRSF000116">
    <property type="entry name" value="IlvC_gammaproteo"/>
    <property type="match status" value="1"/>
</dbReference>
<dbReference type="STRING" id="584708.Apau_0675"/>
<evidence type="ECO:0000256" key="1">
    <source>
        <dbReference type="ARBA" id="ARBA00004864"/>
    </source>
</evidence>
<feature type="binding site" evidence="9 10">
    <location>
        <position position="191"/>
    </location>
    <ligand>
        <name>Mg(2+)</name>
        <dbReference type="ChEBI" id="CHEBI:18420"/>
        <label>1</label>
    </ligand>
</feature>
<feature type="binding site" evidence="9 10">
    <location>
        <position position="195"/>
    </location>
    <ligand>
        <name>Mg(2+)</name>
        <dbReference type="ChEBI" id="CHEBI:18420"/>
        <label>1</label>
    </ligand>
</feature>
<evidence type="ECO:0000256" key="10">
    <source>
        <dbReference type="PROSITE-ProRule" id="PRU01198"/>
    </source>
</evidence>
<dbReference type="GO" id="GO:0005829">
    <property type="term" value="C:cytosol"/>
    <property type="evidence" value="ECO:0007669"/>
    <property type="project" value="TreeGrafter"/>
</dbReference>
<protein>
    <recommendedName>
        <fullName evidence="9">Ketol-acid reductoisomerase (NADP(+))</fullName>
        <shortName evidence="9">KARI</shortName>
        <ecNumber evidence="9">1.1.1.86</ecNumber>
    </recommendedName>
    <alternativeName>
        <fullName evidence="9">Acetohydroxy-acid isomeroreductase</fullName>
        <shortName evidence="9">AHIR</shortName>
    </alternativeName>
    <alternativeName>
        <fullName evidence="9">Alpha-keto-beta-hydroxylacyl reductoisomerase</fullName>
    </alternativeName>
</protein>
<dbReference type="GO" id="GO:0009097">
    <property type="term" value="P:isoleucine biosynthetic process"/>
    <property type="evidence" value="ECO:0007669"/>
    <property type="project" value="UniProtKB-UniRule"/>
</dbReference>
<dbReference type="Pfam" id="PF01450">
    <property type="entry name" value="KARI_C"/>
    <property type="match status" value="1"/>
</dbReference>
<comment type="cofactor">
    <cofactor evidence="9">
        <name>Mg(2+)</name>
        <dbReference type="ChEBI" id="CHEBI:18420"/>
    </cofactor>
    <text evidence="9">Binds 2 magnesium ions per subunit.</text>
</comment>